<evidence type="ECO:0000313" key="3">
    <source>
        <dbReference type="Proteomes" id="UP000006637"/>
    </source>
</evidence>
<dbReference type="Proteomes" id="UP000006637">
    <property type="component" value="Chromosome"/>
</dbReference>
<dbReference type="Gene3D" id="2.60.120.10">
    <property type="entry name" value="Jelly Rolls"/>
    <property type="match status" value="1"/>
</dbReference>
<dbReference type="InterPro" id="IPR011051">
    <property type="entry name" value="RmlC_Cupin_sf"/>
</dbReference>
<dbReference type="InterPro" id="IPR014710">
    <property type="entry name" value="RmlC-like_jellyroll"/>
</dbReference>
<dbReference type="RefSeq" id="WP_011565545.1">
    <property type="nucleotide sequence ID" value="NC_008148.1"/>
</dbReference>
<sequence>MEEAVFLDLARAAAEAGDRRGAVWTLAGSGELNANLLRFPAGGGVEEHVNEAVDVLLVGVSGEGAVRVGAEEHRLRPGTLVVVPKGARRSLRGLSADFSCLSVHRRRGPLLPGRRAPGPG</sequence>
<gene>
    <name evidence="2" type="ordered locus">Rxyl_2619</name>
</gene>
<protein>
    <submittedName>
        <fullName evidence="2">Cupin 2, conserved barrel</fullName>
    </submittedName>
</protein>
<dbReference type="EMBL" id="CP000386">
    <property type="protein sequence ID" value="ABG05536.1"/>
    <property type="molecule type" value="Genomic_DNA"/>
</dbReference>
<dbReference type="OrthoDB" id="8451629at2"/>
<dbReference type="Pfam" id="PF07883">
    <property type="entry name" value="Cupin_2"/>
    <property type="match status" value="1"/>
</dbReference>
<dbReference type="HOGENOM" id="CLU_131559_1_0_11"/>
<dbReference type="AlphaFoldDB" id="Q1ASU2"/>
<dbReference type="SUPFAM" id="SSF51182">
    <property type="entry name" value="RmlC-like cupins"/>
    <property type="match status" value="1"/>
</dbReference>
<feature type="domain" description="Cupin type-2" evidence="1">
    <location>
        <begin position="36"/>
        <end position="95"/>
    </location>
</feature>
<proteinExistence type="predicted"/>
<evidence type="ECO:0000313" key="2">
    <source>
        <dbReference type="EMBL" id="ABG05536.1"/>
    </source>
</evidence>
<evidence type="ECO:0000259" key="1">
    <source>
        <dbReference type="Pfam" id="PF07883"/>
    </source>
</evidence>
<reference evidence="2 3" key="1">
    <citation type="submission" date="2006-06" db="EMBL/GenBank/DDBJ databases">
        <title>Complete sequence of Rubrobacter xylanophilus DSM 9941.</title>
        <authorList>
            <consortium name="US DOE Joint Genome Institute"/>
            <person name="Copeland A."/>
            <person name="Lucas S."/>
            <person name="Lapidus A."/>
            <person name="Barry K."/>
            <person name="Detter J.C."/>
            <person name="Glavina del Rio T."/>
            <person name="Hammon N."/>
            <person name="Israni S."/>
            <person name="Dalin E."/>
            <person name="Tice H."/>
            <person name="Pitluck S."/>
            <person name="Munk A.C."/>
            <person name="Brettin T."/>
            <person name="Bruce D."/>
            <person name="Han C."/>
            <person name="Tapia R."/>
            <person name="Gilna P."/>
            <person name="Schmutz J."/>
            <person name="Larimer F."/>
            <person name="Land M."/>
            <person name="Hauser L."/>
            <person name="Kyrpides N."/>
            <person name="Lykidis A."/>
            <person name="da Costa M.S."/>
            <person name="Rainey F.A."/>
            <person name="Empadinhas N."/>
            <person name="Jolivet E."/>
            <person name="Battista J.R."/>
            <person name="Richardson P."/>
        </authorList>
    </citation>
    <scope>NUCLEOTIDE SEQUENCE [LARGE SCALE GENOMIC DNA]</scope>
    <source>
        <strain evidence="3">DSM 9941 / NBRC 16129 / PRD-1</strain>
    </source>
</reference>
<dbReference type="KEGG" id="rxy:Rxyl_2619"/>
<keyword evidence="3" id="KW-1185">Reference proteome</keyword>
<accession>Q1ASU2</accession>
<dbReference type="STRING" id="266117.Rxyl_2619"/>
<dbReference type="eggNOG" id="COG0662">
    <property type="taxonomic scope" value="Bacteria"/>
</dbReference>
<organism evidence="2 3">
    <name type="scientific">Rubrobacter xylanophilus (strain DSM 9941 / JCM 11954 / NBRC 16129 / PRD-1)</name>
    <dbReference type="NCBI Taxonomy" id="266117"/>
    <lineage>
        <taxon>Bacteria</taxon>
        <taxon>Bacillati</taxon>
        <taxon>Actinomycetota</taxon>
        <taxon>Rubrobacteria</taxon>
        <taxon>Rubrobacterales</taxon>
        <taxon>Rubrobacteraceae</taxon>
        <taxon>Rubrobacter</taxon>
    </lineage>
</organism>
<dbReference type="InterPro" id="IPR013096">
    <property type="entry name" value="Cupin_2"/>
</dbReference>
<name>Q1ASU2_RUBXD</name>